<dbReference type="AlphaFoldDB" id="A0A0E9V4P3"/>
<name>A0A0E9V4P3_ANGAN</name>
<accession>A0A0E9V4P3</accession>
<reference evidence="1" key="2">
    <citation type="journal article" date="2015" name="Fish Shellfish Immunol.">
        <title>Early steps in the European eel (Anguilla anguilla)-Vibrio vulnificus interaction in the gills: Role of the RtxA13 toxin.</title>
        <authorList>
            <person name="Callol A."/>
            <person name="Pajuelo D."/>
            <person name="Ebbesson L."/>
            <person name="Teles M."/>
            <person name="MacKenzie S."/>
            <person name="Amaro C."/>
        </authorList>
    </citation>
    <scope>NUCLEOTIDE SEQUENCE</scope>
</reference>
<evidence type="ECO:0000313" key="1">
    <source>
        <dbReference type="EMBL" id="JAH73007.1"/>
    </source>
</evidence>
<proteinExistence type="predicted"/>
<sequence>MYFFGMGCLAAVSRNNLDSTIRLIDSFYVRVKIYPSLCNAHLTELNIQ</sequence>
<dbReference type="EMBL" id="GBXM01035570">
    <property type="protein sequence ID" value="JAH73007.1"/>
    <property type="molecule type" value="Transcribed_RNA"/>
</dbReference>
<organism evidence="1">
    <name type="scientific">Anguilla anguilla</name>
    <name type="common">European freshwater eel</name>
    <name type="synonym">Muraena anguilla</name>
    <dbReference type="NCBI Taxonomy" id="7936"/>
    <lineage>
        <taxon>Eukaryota</taxon>
        <taxon>Metazoa</taxon>
        <taxon>Chordata</taxon>
        <taxon>Craniata</taxon>
        <taxon>Vertebrata</taxon>
        <taxon>Euteleostomi</taxon>
        <taxon>Actinopterygii</taxon>
        <taxon>Neopterygii</taxon>
        <taxon>Teleostei</taxon>
        <taxon>Anguilliformes</taxon>
        <taxon>Anguillidae</taxon>
        <taxon>Anguilla</taxon>
    </lineage>
</organism>
<reference evidence="1" key="1">
    <citation type="submission" date="2014-11" db="EMBL/GenBank/DDBJ databases">
        <authorList>
            <person name="Amaro Gonzalez C."/>
        </authorList>
    </citation>
    <scope>NUCLEOTIDE SEQUENCE</scope>
</reference>
<protein>
    <submittedName>
        <fullName evidence="1">Uncharacterized protein</fullName>
    </submittedName>
</protein>